<dbReference type="AlphaFoldDB" id="A0A5E7UMF6"/>
<dbReference type="Proteomes" id="UP000412311">
    <property type="component" value="Unassembled WGS sequence"/>
</dbReference>
<gene>
    <name evidence="1" type="ORF">PS925_03670</name>
</gene>
<dbReference type="EMBL" id="CABVJG010000011">
    <property type="protein sequence ID" value="VVQ12692.1"/>
    <property type="molecule type" value="Genomic_DNA"/>
</dbReference>
<organism evidence="1 2">
    <name type="scientific">Pseudomonas fluorescens</name>
    <dbReference type="NCBI Taxonomy" id="294"/>
    <lineage>
        <taxon>Bacteria</taxon>
        <taxon>Pseudomonadati</taxon>
        <taxon>Pseudomonadota</taxon>
        <taxon>Gammaproteobacteria</taxon>
        <taxon>Pseudomonadales</taxon>
        <taxon>Pseudomonadaceae</taxon>
        <taxon>Pseudomonas</taxon>
    </lineage>
</organism>
<evidence type="ECO:0000313" key="1">
    <source>
        <dbReference type="EMBL" id="VVQ12692.1"/>
    </source>
</evidence>
<name>A0A5E7UMF6_PSEFL</name>
<accession>A0A5E7UMF6</accession>
<proteinExistence type="predicted"/>
<protein>
    <submittedName>
        <fullName evidence="1">Uncharacterized protein</fullName>
    </submittedName>
</protein>
<dbReference type="RefSeq" id="WP_150794383.1">
    <property type="nucleotide sequence ID" value="NZ_CABVJG010000011.1"/>
</dbReference>
<sequence>MAEAIYKKLKGMTLDFVSGRLEENPKEQSIRYTASFDLDLDFTHFVQMANVYIPGYLNNPVNAIRPELDGLAYHYSYNYLFDAAGNIRDNQALFELFTSPRYYMDQWATGPDLAVRFGKPTFERVGRTLRITARKDFRSLQDDHLIQLGELPVIQFHWALNLLEGHLAGPGTRAPETKVVFMYMDEDFVDVEGEQLLRGTQYLNGKELKFGEILPKQILIAQ</sequence>
<evidence type="ECO:0000313" key="2">
    <source>
        <dbReference type="Proteomes" id="UP000412311"/>
    </source>
</evidence>
<reference evidence="1 2" key="1">
    <citation type="submission" date="2019-09" db="EMBL/GenBank/DDBJ databases">
        <authorList>
            <person name="Chandra G."/>
            <person name="Truman W A."/>
        </authorList>
    </citation>
    <scope>NUCLEOTIDE SEQUENCE [LARGE SCALE GENOMIC DNA]</scope>
    <source>
        <strain evidence="1">PS925</strain>
    </source>
</reference>